<sequence length="566" mass="61075">MVGARPFLLPGEQPRSLRSLLLLTAASAFFVGIVIGVTIPLYVLPPPAALASPQQRRALPPSLPAPADLPLSSKLSESSTSSVNSINGAEWAYSEGKGWRRRTVSPTGNATPHPAPVSLVDDAKVAVESSAEAAVPSRDPPTFHGVSFVTPSMDVDGASVKNSPGDAVGAAPQEEWPDVISGAFWGETVESAIPRGFADSDSDSWRKMVRSAAVVGLEEGCGRMQNRLLTLEGGVRACARYRQNTDQIQGEIFGFYLAGLLGLGGHVAPSSLAVVGRGPTTAAPNSLDGSPEVVDRWSAVRGALGVAQWADGKAVVLTQFVDGLGPAYIPPLLRGGDKRMHPPDVKTLIRDGIRASSLADLVHHNTSGGPSSTATVPLSSDLLRQLTELAQWSDLLVFDYLTANLDRVVNNLYNLQWNPAMLDSPAHNLARLQVPSPSVRPFSPGGSPLGEGHLLFLDNESALLHGYRLLPKYERYHASLLDSACVFRRSTVDAVRRLRAKRPEVGEALRRSFQNFDPEFRDVLPFLPEKSLKILNMRIERVHEHMVDCQRRYESRARQGLRKDGS</sequence>
<feature type="region of interest" description="Disordered" evidence="1">
    <location>
        <begin position="55"/>
        <end position="82"/>
    </location>
</feature>
<keyword evidence="2" id="KW-0472">Membrane</keyword>
<dbReference type="OrthoDB" id="10055077at2759"/>
<reference evidence="3" key="2">
    <citation type="submission" date="2017-10" db="EMBL/GenBank/DDBJ databases">
        <title>Ladona fulva Genome sequencing and assembly.</title>
        <authorList>
            <person name="Murali S."/>
            <person name="Richards S."/>
            <person name="Bandaranaike D."/>
            <person name="Bellair M."/>
            <person name="Blankenburg K."/>
            <person name="Chao H."/>
            <person name="Dinh H."/>
            <person name="Doddapaneni H."/>
            <person name="Dugan-Rocha S."/>
            <person name="Elkadiri S."/>
            <person name="Gnanaolivu R."/>
            <person name="Hernandez B."/>
            <person name="Skinner E."/>
            <person name="Javaid M."/>
            <person name="Lee S."/>
            <person name="Li M."/>
            <person name="Ming W."/>
            <person name="Munidasa M."/>
            <person name="Muniz J."/>
            <person name="Nguyen L."/>
            <person name="Hughes D."/>
            <person name="Osuji N."/>
            <person name="Pu L.-L."/>
            <person name="Puazo M."/>
            <person name="Qu C."/>
            <person name="Quiroz J."/>
            <person name="Raj R."/>
            <person name="Weissenberger G."/>
            <person name="Xin Y."/>
            <person name="Zou X."/>
            <person name="Han Y."/>
            <person name="Worley K."/>
            <person name="Muzny D."/>
            <person name="Gibbs R."/>
        </authorList>
    </citation>
    <scope>NUCLEOTIDE SEQUENCE</scope>
    <source>
        <strain evidence="3">Sampled in the wild</strain>
    </source>
</reference>
<proteinExistence type="predicted"/>
<dbReference type="GO" id="GO:0007267">
    <property type="term" value="P:cell-cell signaling"/>
    <property type="evidence" value="ECO:0007669"/>
    <property type="project" value="TreeGrafter"/>
</dbReference>
<comment type="caution">
    <text evidence="3">The sequence shown here is derived from an EMBL/GenBank/DDBJ whole genome shotgun (WGS) entry which is preliminary data.</text>
</comment>
<keyword evidence="2" id="KW-0812">Transmembrane</keyword>
<evidence type="ECO:0000313" key="4">
    <source>
        <dbReference type="Proteomes" id="UP000792457"/>
    </source>
</evidence>
<evidence type="ECO:0000256" key="2">
    <source>
        <dbReference type="SAM" id="Phobius"/>
    </source>
</evidence>
<accession>A0A8K0K3U3</accession>
<dbReference type="GO" id="GO:0005615">
    <property type="term" value="C:extracellular space"/>
    <property type="evidence" value="ECO:0007669"/>
    <property type="project" value="TreeGrafter"/>
</dbReference>
<dbReference type="PANTHER" id="PTHR13147">
    <property type="entry name" value="FOUR-JOINTED BOX PROTEIN 1"/>
    <property type="match status" value="1"/>
</dbReference>
<gene>
    <name evidence="3" type="ORF">J437_LFUL006221</name>
</gene>
<dbReference type="PANTHER" id="PTHR13147:SF5">
    <property type="entry name" value="FOUR-JOINTED BOX PROTEIN 1"/>
    <property type="match status" value="1"/>
</dbReference>
<evidence type="ECO:0000313" key="3">
    <source>
        <dbReference type="EMBL" id="KAG8227807.1"/>
    </source>
</evidence>
<feature type="transmembrane region" description="Helical" evidence="2">
    <location>
        <begin position="20"/>
        <end position="44"/>
    </location>
</feature>
<dbReference type="Proteomes" id="UP000792457">
    <property type="component" value="Unassembled WGS sequence"/>
</dbReference>
<protein>
    <recommendedName>
        <fullName evidence="5">Four-jointed box protein 1</fullName>
    </recommendedName>
</protein>
<dbReference type="InterPro" id="IPR024868">
    <property type="entry name" value="FJX1/FJ"/>
</dbReference>
<dbReference type="EMBL" id="KZ308341">
    <property type="protein sequence ID" value="KAG8227807.1"/>
    <property type="molecule type" value="Genomic_DNA"/>
</dbReference>
<evidence type="ECO:0000256" key="1">
    <source>
        <dbReference type="SAM" id="MobiDB-lite"/>
    </source>
</evidence>
<keyword evidence="4" id="KW-1185">Reference proteome</keyword>
<organism evidence="3 4">
    <name type="scientific">Ladona fulva</name>
    <name type="common">Scarce chaser dragonfly</name>
    <name type="synonym">Libellula fulva</name>
    <dbReference type="NCBI Taxonomy" id="123851"/>
    <lineage>
        <taxon>Eukaryota</taxon>
        <taxon>Metazoa</taxon>
        <taxon>Ecdysozoa</taxon>
        <taxon>Arthropoda</taxon>
        <taxon>Hexapoda</taxon>
        <taxon>Insecta</taxon>
        <taxon>Pterygota</taxon>
        <taxon>Palaeoptera</taxon>
        <taxon>Odonata</taxon>
        <taxon>Epiprocta</taxon>
        <taxon>Anisoptera</taxon>
        <taxon>Libelluloidea</taxon>
        <taxon>Libellulidae</taxon>
        <taxon>Ladona</taxon>
    </lineage>
</organism>
<name>A0A8K0K3U3_LADFU</name>
<evidence type="ECO:0008006" key="5">
    <source>
        <dbReference type="Google" id="ProtNLM"/>
    </source>
</evidence>
<dbReference type="AlphaFoldDB" id="A0A8K0K3U3"/>
<reference evidence="3" key="1">
    <citation type="submission" date="2013-04" db="EMBL/GenBank/DDBJ databases">
        <authorList>
            <person name="Qu J."/>
            <person name="Murali S.C."/>
            <person name="Bandaranaike D."/>
            <person name="Bellair M."/>
            <person name="Blankenburg K."/>
            <person name="Chao H."/>
            <person name="Dinh H."/>
            <person name="Doddapaneni H."/>
            <person name="Downs B."/>
            <person name="Dugan-Rocha S."/>
            <person name="Elkadiri S."/>
            <person name="Gnanaolivu R.D."/>
            <person name="Hernandez B."/>
            <person name="Javaid M."/>
            <person name="Jayaseelan J.C."/>
            <person name="Lee S."/>
            <person name="Li M."/>
            <person name="Ming W."/>
            <person name="Munidasa M."/>
            <person name="Muniz J."/>
            <person name="Nguyen L."/>
            <person name="Ongeri F."/>
            <person name="Osuji N."/>
            <person name="Pu L.-L."/>
            <person name="Puazo M."/>
            <person name="Qu C."/>
            <person name="Quiroz J."/>
            <person name="Raj R."/>
            <person name="Weissenberger G."/>
            <person name="Xin Y."/>
            <person name="Zou X."/>
            <person name="Han Y."/>
            <person name="Richards S."/>
            <person name="Worley K."/>
            <person name="Muzny D."/>
            <person name="Gibbs R."/>
        </authorList>
    </citation>
    <scope>NUCLEOTIDE SEQUENCE</scope>
    <source>
        <strain evidence="3">Sampled in the wild</strain>
    </source>
</reference>
<keyword evidence="2" id="KW-1133">Transmembrane helix</keyword>
<dbReference type="PRINTS" id="PR02072">
    <property type="entry name" value="4JOINTEDBOX1"/>
</dbReference>